<dbReference type="SMART" id="SM00855">
    <property type="entry name" value="PGAM"/>
    <property type="match status" value="1"/>
</dbReference>
<feature type="region of interest" description="Disordered" evidence="1">
    <location>
        <begin position="1"/>
        <end position="28"/>
    </location>
</feature>
<protein>
    <submittedName>
        <fullName evidence="2">Histidine phosphatase family protein</fullName>
    </submittedName>
</protein>
<dbReference type="PANTHER" id="PTHR48100:SF51">
    <property type="entry name" value="PHOSPHOGLYCERATE MUTASE"/>
    <property type="match status" value="1"/>
</dbReference>
<dbReference type="PANTHER" id="PTHR48100">
    <property type="entry name" value="BROAD-SPECIFICITY PHOSPHATASE YOR283W-RELATED"/>
    <property type="match status" value="1"/>
</dbReference>
<keyword evidence="3" id="KW-1185">Reference proteome</keyword>
<evidence type="ECO:0000256" key="1">
    <source>
        <dbReference type="SAM" id="MobiDB-lite"/>
    </source>
</evidence>
<dbReference type="Gene3D" id="3.40.50.1240">
    <property type="entry name" value="Phosphoglycerate mutase-like"/>
    <property type="match status" value="1"/>
</dbReference>
<proteinExistence type="predicted"/>
<dbReference type="InterPro" id="IPR050275">
    <property type="entry name" value="PGM_Phosphatase"/>
</dbReference>
<organism evidence="2 3">
    <name type="scientific">Microlunatus aurantiacus</name>
    <dbReference type="NCBI Taxonomy" id="446786"/>
    <lineage>
        <taxon>Bacteria</taxon>
        <taxon>Bacillati</taxon>
        <taxon>Actinomycetota</taxon>
        <taxon>Actinomycetes</taxon>
        <taxon>Propionibacteriales</taxon>
        <taxon>Propionibacteriaceae</taxon>
        <taxon>Microlunatus</taxon>
    </lineage>
</organism>
<evidence type="ECO:0000313" key="3">
    <source>
        <dbReference type="Proteomes" id="UP001500051"/>
    </source>
</evidence>
<dbReference type="RefSeq" id="WP_344814466.1">
    <property type="nucleotide sequence ID" value="NZ_BAAAYX010000026.1"/>
</dbReference>
<dbReference type="CDD" id="cd07040">
    <property type="entry name" value="HP"/>
    <property type="match status" value="1"/>
</dbReference>
<dbReference type="InterPro" id="IPR013078">
    <property type="entry name" value="His_Pase_superF_clade-1"/>
</dbReference>
<evidence type="ECO:0000313" key="2">
    <source>
        <dbReference type="EMBL" id="GAA3718011.1"/>
    </source>
</evidence>
<dbReference type="InterPro" id="IPR029033">
    <property type="entry name" value="His_PPase_superfam"/>
</dbReference>
<dbReference type="EMBL" id="BAAAYX010000026">
    <property type="protein sequence ID" value="GAA3718011.1"/>
    <property type="molecule type" value="Genomic_DNA"/>
</dbReference>
<gene>
    <name evidence="2" type="ORF">GCM10022204_42430</name>
</gene>
<sequence>MRPDPPAPDNDNPEQGRPSATAPPYGAPDRTVVHLVRHGEVHNPDGILYGRLPAYDLSTNGREMAVLVANALADHDIVHLRCSPLERAQQTMAPIAAEHDVKTVIDGRVIEAENRLEGQQIRFPRTLRNPHNVWLLRNPLRPSWGEAYTEIVARMRLAIADAAATAAGHEAVIVSHQLPIWMARCDVEGRRLVHDPRRRECALASVTSLTLIDGRVTSVVYSEPAAALIAAKGSKKFVAGA</sequence>
<dbReference type="Pfam" id="PF00300">
    <property type="entry name" value="His_Phos_1"/>
    <property type="match status" value="1"/>
</dbReference>
<comment type="caution">
    <text evidence="2">The sequence shown here is derived from an EMBL/GenBank/DDBJ whole genome shotgun (WGS) entry which is preliminary data.</text>
</comment>
<reference evidence="3" key="1">
    <citation type="journal article" date="2019" name="Int. J. Syst. Evol. Microbiol.">
        <title>The Global Catalogue of Microorganisms (GCM) 10K type strain sequencing project: providing services to taxonomists for standard genome sequencing and annotation.</title>
        <authorList>
            <consortium name="The Broad Institute Genomics Platform"/>
            <consortium name="The Broad Institute Genome Sequencing Center for Infectious Disease"/>
            <person name="Wu L."/>
            <person name="Ma J."/>
        </authorList>
    </citation>
    <scope>NUCLEOTIDE SEQUENCE [LARGE SCALE GENOMIC DNA]</scope>
    <source>
        <strain evidence="3">JCM 16548</strain>
    </source>
</reference>
<name>A0ABP7EGY5_9ACTN</name>
<accession>A0ABP7EGY5</accession>
<dbReference type="SUPFAM" id="SSF53254">
    <property type="entry name" value="Phosphoglycerate mutase-like"/>
    <property type="match status" value="1"/>
</dbReference>
<dbReference type="Proteomes" id="UP001500051">
    <property type="component" value="Unassembled WGS sequence"/>
</dbReference>